<comment type="caution">
    <text evidence="2">The sequence shown here is derived from an EMBL/GenBank/DDBJ whole genome shotgun (WGS) entry which is preliminary data.</text>
</comment>
<proteinExistence type="predicted"/>
<dbReference type="AlphaFoldDB" id="A0A364Y9T3"/>
<keyword evidence="1" id="KW-0812">Transmembrane</keyword>
<evidence type="ECO:0000313" key="2">
    <source>
        <dbReference type="EMBL" id="RAW03119.1"/>
    </source>
</evidence>
<gene>
    <name evidence="2" type="ORF">DQQ10_03210</name>
</gene>
<keyword evidence="1" id="KW-0472">Membrane</keyword>
<feature type="transmembrane region" description="Helical" evidence="1">
    <location>
        <begin position="187"/>
        <end position="210"/>
    </location>
</feature>
<feature type="transmembrane region" description="Helical" evidence="1">
    <location>
        <begin position="152"/>
        <end position="175"/>
    </location>
</feature>
<organism evidence="2 3">
    <name type="scientific">Pseudochryseolinea flava</name>
    <dbReference type="NCBI Taxonomy" id="2059302"/>
    <lineage>
        <taxon>Bacteria</taxon>
        <taxon>Pseudomonadati</taxon>
        <taxon>Bacteroidota</taxon>
        <taxon>Cytophagia</taxon>
        <taxon>Cytophagales</taxon>
        <taxon>Fulvivirgaceae</taxon>
        <taxon>Pseudochryseolinea</taxon>
    </lineage>
</organism>
<evidence type="ECO:0000256" key="1">
    <source>
        <dbReference type="SAM" id="Phobius"/>
    </source>
</evidence>
<keyword evidence="3" id="KW-1185">Reference proteome</keyword>
<feature type="transmembrane region" description="Helical" evidence="1">
    <location>
        <begin position="119"/>
        <end position="140"/>
    </location>
</feature>
<dbReference type="OrthoDB" id="651989at2"/>
<sequence length="225" mass="26673">MTIEQFVKIVFVQSALSALIALVCFYRYRDRDLSIKLIGFTFLFGSVINLTPLMLVQFKVSGFNNLPPIIFIIYYFTLVTLLYREQFQSKRMYWIILIGVFILAVIINSIFFQKRDINSFSYIILSVTILIYTIAFFYKLMEELPTKHIHQLPMFWINSGLLFYHAGSFFLFAFTDYIVRVLKNDLMIYWTFHNILNILEHSIILLGIYYDVKHLPPRTNKHIVS</sequence>
<feature type="transmembrane region" description="Helical" evidence="1">
    <location>
        <begin position="92"/>
        <end position="113"/>
    </location>
</feature>
<feature type="transmembrane region" description="Helical" evidence="1">
    <location>
        <begin position="37"/>
        <end position="60"/>
    </location>
</feature>
<protein>
    <recommendedName>
        <fullName evidence="4">YhhN-like protein</fullName>
    </recommendedName>
</protein>
<keyword evidence="1" id="KW-1133">Transmembrane helix</keyword>
<accession>A0A364Y9T3</accession>
<feature type="transmembrane region" description="Helical" evidence="1">
    <location>
        <begin position="66"/>
        <end position="83"/>
    </location>
</feature>
<name>A0A364Y9T3_9BACT</name>
<dbReference type="Proteomes" id="UP000251889">
    <property type="component" value="Unassembled WGS sequence"/>
</dbReference>
<reference evidence="2 3" key="1">
    <citation type="submission" date="2018-06" db="EMBL/GenBank/DDBJ databases">
        <title>Chryseolinea flavus sp. nov., a member of the phylum Bacteroidetes isolated from soil.</title>
        <authorList>
            <person name="Li Y."/>
            <person name="Wang J."/>
        </authorList>
    </citation>
    <scope>NUCLEOTIDE SEQUENCE [LARGE SCALE GENOMIC DNA]</scope>
    <source>
        <strain evidence="2 3">SDU1-6</strain>
    </source>
</reference>
<evidence type="ECO:0008006" key="4">
    <source>
        <dbReference type="Google" id="ProtNLM"/>
    </source>
</evidence>
<evidence type="ECO:0000313" key="3">
    <source>
        <dbReference type="Proteomes" id="UP000251889"/>
    </source>
</evidence>
<dbReference type="EMBL" id="QMFY01000001">
    <property type="protein sequence ID" value="RAW03119.1"/>
    <property type="molecule type" value="Genomic_DNA"/>
</dbReference>
<dbReference type="RefSeq" id="WP_112745334.1">
    <property type="nucleotide sequence ID" value="NZ_QMFY01000001.1"/>
</dbReference>
<feature type="transmembrane region" description="Helical" evidence="1">
    <location>
        <begin position="6"/>
        <end position="25"/>
    </location>
</feature>